<organism evidence="1 2">
    <name type="scientific">Vibrio xiamenensis</name>
    <dbReference type="NCBI Taxonomy" id="861298"/>
    <lineage>
        <taxon>Bacteria</taxon>
        <taxon>Pseudomonadati</taxon>
        <taxon>Pseudomonadota</taxon>
        <taxon>Gammaproteobacteria</taxon>
        <taxon>Vibrionales</taxon>
        <taxon>Vibrionaceae</taxon>
        <taxon>Vibrio</taxon>
    </lineage>
</organism>
<dbReference type="STRING" id="861298.SAMN04488136_111107"/>
<dbReference type="GO" id="GO:0046653">
    <property type="term" value="P:tetrahydrofolate metabolic process"/>
    <property type="evidence" value="ECO:0007669"/>
    <property type="project" value="InterPro"/>
</dbReference>
<dbReference type="InterPro" id="IPR006279">
    <property type="entry name" value="SoxD"/>
</dbReference>
<proteinExistence type="predicted"/>
<dbReference type="Gene3D" id="3.30.2270.10">
    <property type="entry name" value="Folate-binding superfamily"/>
    <property type="match status" value="1"/>
</dbReference>
<dbReference type="OrthoDB" id="7159274at2"/>
<dbReference type="AlphaFoldDB" id="A0A1G8AS75"/>
<name>A0A1G8AS75_9VIBR</name>
<dbReference type="Proteomes" id="UP000198854">
    <property type="component" value="Unassembled WGS sequence"/>
</dbReference>
<dbReference type="GO" id="GO:0008115">
    <property type="term" value="F:sarcosine oxidase activity"/>
    <property type="evidence" value="ECO:0007669"/>
    <property type="project" value="InterPro"/>
</dbReference>
<protein>
    <submittedName>
        <fullName evidence="1">Sarcosine oxidase subunit delta</fullName>
    </submittedName>
</protein>
<keyword evidence="2" id="KW-1185">Reference proteome</keyword>
<reference evidence="1 2" key="1">
    <citation type="submission" date="2016-10" db="EMBL/GenBank/DDBJ databases">
        <authorList>
            <person name="de Groot N.N."/>
        </authorList>
    </citation>
    <scope>NUCLEOTIDE SEQUENCE [LARGE SCALE GENOMIC DNA]</scope>
    <source>
        <strain evidence="1 2">CGMCC 1.10228</strain>
    </source>
</reference>
<dbReference type="Pfam" id="PF04267">
    <property type="entry name" value="SoxD"/>
    <property type="match status" value="1"/>
</dbReference>
<dbReference type="InterPro" id="IPR038561">
    <property type="entry name" value="SoxD_sf"/>
</dbReference>
<sequence>MLLIYCPHCGEFREEEEFSPKGQAHIARPADPDGCSDEEWGKYMYFRSNPRGLHHEMWVHSAGCRKFFNMTRDTQTYEIKEVYKIGEQPSVVAE</sequence>
<dbReference type="RefSeq" id="WP_093273529.1">
    <property type="nucleotide sequence ID" value="NZ_FNDD01000011.1"/>
</dbReference>
<dbReference type="EMBL" id="FNDD01000011">
    <property type="protein sequence ID" value="SDH23861.1"/>
    <property type="molecule type" value="Genomic_DNA"/>
</dbReference>
<accession>A0A1G8AS75</accession>
<gene>
    <name evidence="1" type="ORF">SAMN04488136_111107</name>
</gene>
<evidence type="ECO:0000313" key="1">
    <source>
        <dbReference type="EMBL" id="SDH23861.1"/>
    </source>
</evidence>
<dbReference type="NCBIfam" id="TIGR01374">
    <property type="entry name" value="soxD"/>
    <property type="match status" value="1"/>
</dbReference>
<evidence type="ECO:0000313" key="2">
    <source>
        <dbReference type="Proteomes" id="UP000198854"/>
    </source>
</evidence>